<comment type="caution">
    <text evidence="1">The sequence shown here is derived from an EMBL/GenBank/DDBJ whole genome shotgun (WGS) entry which is preliminary data.</text>
</comment>
<accession>A0A9N8WNM4</accession>
<feature type="non-terminal residue" evidence="1">
    <location>
        <position position="40"/>
    </location>
</feature>
<evidence type="ECO:0000313" key="1">
    <source>
        <dbReference type="EMBL" id="CAG8493375.1"/>
    </source>
</evidence>
<protein>
    <submittedName>
        <fullName evidence="1">4010_t:CDS:1</fullName>
    </submittedName>
</protein>
<dbReference type="EMBL" id="CAJVQA010000862">
    <property type="protein sequence ID" value="CAG8493375.1"/>
    <property type="molecule type" value="Genomic_DNA"/>
</dbReference>
<proteinExistence type="predicted"/>
<organism evidence="1 2">
    <name type="scientific">Cetraspora pellucida</name>
    <dbReference type="NCBI Taxonomy" id="1433469"/>
    <lineage>
        <taxon>Eukaryota</taxon>
        <taxon>Fungi</taxon>
        <taxon>Fungi incertae sedis</taxon>
        <taxon>Mucoromycota</taxon>
        <taxon>Glomeromycotina</taxon>
        <taxon>Glomeromycetes</taxon>
        <taxon>Diversisporales</taxon>
        <taxon>Gigasporaceae</taxon>
        <taxon>Cetraspora</taxon>
    </lineage>
</organism>
<evidence type="ECO:0000313" key="2">
    <source>
        <dbReference type="Proteomes" id="UP000789759"/>
    </source>
</evidence>
<reference evidence="1" key="1">
    <citation type="submission" date="2021-06" db="EMBL/GenBank/DDBJ databases">
        <authorList>
            <person name="Kallberg Y."/>
            <person name="Tangrot J."/>
            <person name="Rosling A."/>
        </authorList>
    </citation>
    <scope>NUCLEOTIDE SEQUENCE</scope>
    <source>
        <strain evidence="1">FL966</strain>
    </source>
</reference>
<name>A0A9N8WNM4_9GLOM</name>
<keyword evidence="2" id="KW-1185">Reference proteome</keyword>
<gene>
    <name evidence="1" type="ORF">CPELLU_LOCUS2090</name>
</gene>
<sequence>MGNGVSDFGILLVGPEGKWERSGFLPNEEQTIFNLYLGFL</sequence>
<dbReference type="Proteomes" id="UP000789759">
    <property type="component" value="Unassembled WGS sequence"/>
</dbReference>
<dbReference type="AlphaFoldDB" id="A0A9N8WNM4"/>